<protein>
    <submittedName>
        <fullName evidence="5">Long-chain fatty acid--CoA ligase</fullName>
    </submittedName>
</protein>
<evidence type="ECO:0000256" key="1">
    <source>
        <dbReference type="ARBA" id="ARBA00006432"/>
    </source>
</evidence>
<dbReference type="EMBL" id="JAAGWG010000007">
    <property type="protein sequence ID" value="NEK85231.1"/>
    <property type="molecule type" value="Genomic_DNA"/>
</dbReference>
<evidence type="ECO:0000259" key="4">
    <source>
        <dbReference type="Pfam" id="PF13193"/>
    </source>
</evidence>
<dbReference type="PANTHER" id="PTHR43767:SF1">
    <property type="entry name" value="NONRIBOSOMAL PEPTIDE SYNTHASE PES1 (EUROFUNG)-RELATED"/>
    <property type="match status" value="1"/>
</dbReference>
<dbReference type="AlphaFoldDB" id="A0A6L9W187"/>
<dbReference type="Pfam" id="PF00501">
    <property type="entry name" value="AMP-binding"/>
    <property type="match status" value="1"/>
</dbReference>
<dbReference type="CDD" id="cd17631">
    <property type="entry name" value="FACL_FadD13-like"/>
    <property type="match status" value="1"/>
</dbReference>
<dbReference type="Gene3D" id="3.30.300.30">
    <property type="match status" value="1"/>
</dbReference>
<sequence length="532" mass="57603">MTTSTLVPRELERSRRLVLGEILARNARRDPAKVALIFEGEQRTFGELDTRVNKLAQALLARGVAPGDKVAVLMYNRLEVVESYFACQKIGACPVPMNFRLAPGEVAYIFGNSDTVGVLADEELAPLAMEAAGRSAQIGFTLVTGGSAPEGAESYEAALESAPDEAPDVLVDEGDLAFLMYTSGTTGLPKGAMLTHRNLVTNTVNWVTELQATREDVWLSGLPLFHIGGVNGVLPFIYLGATCVITASTNFDPELSLQLLARHEVTLCYFVPTQWQQICSLPGVADIDTSRLRVALWGASQAPPSTLELLTRTFPSVGIVNAFGQTEMSSNTTFLKPADAVRKMGSVGKPAVNVEVRIVDEAMADVAPGEIGEIVYRGPTVMAGYYKNEEATRAAFEGGWFHSGDLVRQDDEGFIYVVDRTKDMIISGGENIYPAEVERVVERHPAVAEVAVVGVPHPKWVETPVAVVVPRAGVEPPAEEIIELAKQNLASYKKPTAVVYIEELPRNASGKILKRQLRDQFVSLFEAEEGAT</sequence>
<dbReference type="InterPro" id="IPR000873">
    <property type="entry name" value="AMP-dep_synth/lig_dom"/>
</dbReference>
<dbReference type="InterPro" id="IPR025110">
    <property type="entry name" value="AMP-bd_C"/>
</dbReference>
<dbReference type="FunFam" id="3.30.300.30:FF:000008">
    <property type="entry name" value="2,3-dihydroxybenzoate-AMP ligase"/>
    <property type="match status" value="1"/>
</dbReference>
<accession>A0A6L9W187</accession>
<organism evidence="5 6">
    <name type="scientific">Blastococcus saxobsidens</name>
    <dbReference type="NCBI Taxonomy" id="138336"/>
    <lineage>
        <taxon>Bacteria</taxon>
        <taxon>Bacillati</taxon>
        <taxon>Actinomycetota</taxon>
        <taxon>Actinomycetes</taxon>
        <taxon>Geodermatophilales</taxon>
        <taxon>Geodermatophilaceae</taxon>
        <taxon>Blastococcus</taxon>
    </lineage>
</organism>
<dbReference type="NCBIfam" id="NF004837">
    <property type="entry name" value="PRK06187.1"/>
    <property type="match status" value="1"/>
</dbReference>
<name>A0A6L9W187_9ACTN</name>
<comment type="caution">
    <text evidence="5">The sequence shown here is derived from an EMBL/GenBank/DDBJ whole genome shotgun (WGS) entry which is preliminary data.</text>
</comment>
<dbReference type="Pfam" id="PF13193">
    <property type="entry name" value="AMP-binding_C"/>
    <property type="match status" value="1"/>
</dbReference>
<evidence type="ECO:0000256" key="2">
    <source>
        <dbReference type="ARBA" id="ARBA00022598"/>
    </source>
</evidence>
<dbReference type="GO" id="GO:0016878">
    <property type="term" value="F:acid-thiol ligase activity"/>
    <property type="evidence" value="ECO:0007669"/>
    <property type="project" value="UniProtKB-ARBA"/>
</dbReference>
<dbReference type="InterPro" id="IPR042099">
    <property type="entry name" value="ANL_N_sf"/>
</dbReference>
<dbReference type="PROSITE" id="PS00455">
    <property type="entry name" value="AMP_BINDING"/>
    <property type="match status" value="1"/>
</dbReference>
<gene>
    <name evidence="5" type="ORF">GCU60_05560</name>
</gene>
<dbReference type="InterPro" id="IPR045851">
    <property type="entry name" value="AMP-bd_C_sf"/>
</dbReference>
<comment type="similarity">
    <text evidence="1">Belongs to the ATP-dependent AMP-binding enzyme family.</text>
</comment>
<reference evidence="5 6" key="1">
    <citation type="submission" date="2019-12" db="EMBL/GenBank/DDBJ databases">
        <title>the WGS of Blastococcus saxobsidens 67B17.</title>
        <authorList>
            <person name="Jiang Z."/>
        </authorList>
    </citation>
    <scope>NUCLEOTIDE SEQUENCE [LARGE SCALE GENOMIC DNA]</scope>
    <source>
        <strain evidence="5 6">67B17</strain>
    </source>
</reference>
<dbReference type="SUPFAM" id="SSF56801">
    <property type="entry name" value="Acetyl-CoA synthetase-like"/>
    <property type="match status" value="1"/>
</dbReference>
<dbReference type="Proteomes" id="UP000479241">
    <property type="component" value="Unassembled WGS sequence"/>
</dbReference>
<evidence type="ECO:0000313" key="5">
    <source>
        <dbReference type="EMBL" id="NEK85231.1"/>
    </source>
</evidence>
<dbReference type="InterPro" id="IPR050237">
    <property type="entry name" value="ATP-dep_AMP-bd_enzyme"/>
</dbReference>
<evidence type="ECO:0000259" key="3">
    <source>
        <dbReference type="Pfam" id="PF00501"/>
    </source>
</evidence>
<keyword evidence="2 5" id="KW-0436">Ligase</keyword>
<proteinExistence type="inferred from homology"/>
<evidence type="ECO:0000313" key="6">
    <source>
        <dbReference type="Proteomes" id="UP000479241"/>
    </source>
</evidence>
<feature type="domain" description="AMP-dependent synthetase/ligase" evidence="3">
    <location>
        <begin position="24"/>
        <end position="386"/>
    </location>
</feature>
<dbReference type="Gene3D" id="3.40.50.12780">
    <property type="entry name" value="N-terminal domain of ligase-like"/>
    <property type="match status" value="1"/>
</dbReference>
<dbReference type="InterPro" id="IPR020845">
    <property type="entry name" value="AMP-binding_CS"/>
</dbReference>
<feature type="domain" description="AMP-binding enzyme C-terminal" evidence="4">
    <location>
        <begin position="436"/>
        <end position="511"/>
    </location>
</feature>
<dbReference type="PANTHER" id="PTHR43767">
    <property type="entry name" value="LONG-CHAIN-FATTY-ACID--COA LIGASE"/>
    <property type="match status" value="1"/>
</dbReference>
<dbReference type="RefSeq" id="WP_163203039.1">
    <property type="nucleotide sequence ID" value="NZ_JAAGWG010000007.1"/>
</dbReference>